<feature type="region of interest" description="Disordered" evidence="3">
    <location>
        <begin position="545"/>
        <end position="610"/>
    </location>
</feature>
<accession>A0A0B7N382</accession>
<evidence type="ECO:0000256" key="1">
    <source>
        <dbReference type="ARBA" id="ARBA00022737"/>
    </source>
</evidence>
<gene>
    <name evidence="5" type="primary">PARPA_03547.1 scaffold 8343</name>
</gene>
<feature type="compositionally biased region" description="Low complexity" evidence="3">
    <location>
        <begin position="59"/>
        <end position="71"/>
    </location>
</feature>
<dbReference type="Gene3D" id="3.30.1370.10">
    <property type="entry name" value="K Homology domain, type 1"/>
    <property type="match status" value="3"/>
</dbReference>
<evidence type="ECO:0000313" key="5">
    <source>
        <dbReference type="EMBL" id="CEP09950.1"/>
    </source>
</evidence>
<feature type="compositionally biased region" description="Low complexity" evidence="3">
    <location>
        <begin position="596"/>
        <end position="610"/>
    </location>
</feature>
<dbReference type="PROSITE" id="PS50084">
    <property type="entry name" value="KH_TYPE_1"/>
    <property type="match status" value="3"/>
</dbReference>
<evidence type="ECO:0000259" key="4">
    <source>
        <dbReference type="SMART" id="SM00322"/>
    </source>
</evidence>
<dbReference type="AlphaFoldDB" id="A0A0B7N382"/>
<feature type="region of interest" description="Disordered" evidence="3">
    <location>
        <begin position="214"/>
        <end position="238"/>
    </location>
</feature>
<feature type="compositionally biased region" description="Low complexity" evidence="3">
    <location>
        <begin position="107"/>
        <end position="128"/>
    </location>
</feature>
<feature type="region of interest" description="Disordered" evidence="3">
    <location>
        <begin position="414"/>
        <end position="447"/>
    </location>
</feature>
<feature type="region of interest" description="Disordered" evidence="3">
    <location>
        <begin position="464"/>
        <end position="508"/>
    </location>
</feature>
<keyword evidence="1" id="KW-0677">Repeat</keyword>
<feature type="compositionally biased region" description="Gly residues" evidence="3">
    <location>
        <begin position="48"/>
        <end position="58"/>
    </location>
</feature>
<name>A0A0B7N382_9FUNG</name>
<feature type="compositionally biased region" description="Low complexity" evidence="3">
    <location>
        <begin position="84"/>
        <end position="96"/>
    </location>
</feature>
<dbReference type="CDD" id="cd00105">
    <property type="entry name" value="KH-I"/>
    <property type="match status" value="1"/>
</dbReference>
<keyword evidence="6" id="KW-1185">Reference proteome</keyword>
<feature type="domain" description="K Homology" evidence="4">
    <location>
        <begin position="236"/>
        <end position="308"/>
    </location>
</feature>
<reference evidence="5 6" key="1">
    <citation type="submission" date="2014-09" db="EMBL/GenBank/DDBJ databases">
        <authorList>
            <person name="Ellenberger Sabrina"/>
        </authorList>
    </citation>
    <scope>NUCLEOTIDE SEQUENCE [LARGE SCALE GENOMIC DNA]</scope>
    <source>
        <strain evidence="5 6">CBS 412.66</strain>
    </source>
</reference>
<feature type="compositionally biased region" description="Basic and acidic residues" evidence="3">
    <location>
        <begin position="374"/>
        <end position="387"/>
    </location>
</feature>
<feature type="compositionally biased region" description="Gly residues" evidence="3">
    <location>
        <begin position="215"/>
        <end position="234"/>
    </location>
</feature>
<dbReference type="InterPro" id="IPR004087">
    <property type="entry name" value="KH_dom"/>
</dbReference>
<protein>
    <recommendedName>
        <fullName evidence="4">K Homology domain-containing protein</fullName>
    </recommendedName>
</protein>
<evidence type="ECO:0000313" key="6">
    <source>
        <dbReference type="Proteomes" id="UP000054107"/>
    </source>
</evidence>
<dbReference type="Pfam" id="PF00013">
    <property type="entry name" value="KH_1"/>
    <property type="match status" value="3"/>
</dbReference>
<feature type="compositionally biased region" description="Basic and acidic residues" evidence="3">
    <location>
        <begin position="491"/>
        <end position="500"/>
    </location>
</feature>
<feature type="compositionally biased region" description="Low complexity" evidence="3">
    <location>
        <begin position="464"/>
        <end position="488"/>
    </location>
</feature>
<feature type="compositionally biased region" description="Basic and acidic residues" evidence="3">
    <location>
        <begin position="581"/>
        <end position="594"/>
    </location>
</feature>
<dbReference type="Proteomes" id="UP000054107">
    <property type="component" value="Unassembled WGS sequence"/>
</dbReference>
<evidence type="ECO:0000256" key="3">
    <source>
        <dbReference type="SAM" id="MobiDB-lite"/>
    </source>
</evidence>
<feature type="region of interest" description="Disordered" evidence="3">
    <location>
        <begin position="1"/>
        <end position="135"/>
    </location>
</feature>
<dbReference type="STRING" id="35722.A0A0B7N382"/>
<dbReference type="InterPro" id="IPR036612">
    <property type="entry name" value="KH_dom_type_1_sf"/>
</dbReference>
<organism evidence="5 6">
    <name type="scientific">Parasitella parasitica</name>
    <dbReference type="NCBI Taxonomy" id="35722"/>
    <lineage>
        <taxon>Eukaryota</taxon>
        <taxon>Fungi</taxon>
        <taxon>Fungi incertae sedis</taxon>
        <taxon>Mucoromycota</taxon>
        <taxon>Mucoromycotina</taxon>
        <taxon>Mucoromycetes</taxon>
        <taxon>Mucorales</taxon>
        <taxon>Mucorineae</taxon>
        <taxon>Mucoraceae</taxon>
        <taxon>Parasitella</taxon>
    </lineage>
</organism>
<feature type="compositionally biased region" description="Acidic residues" evidence="3">
    <location>
        <begin position="569"/>
        <end position="580"/>
    </location>
</feature>
<evidence type="ECO:0000256" key="2">
    <source>
        <dbReference type="PROSITE-ProRule" id="PRU00117"/>
    </source>
</evidence>
<dbReference type="SMART" id="SM00322">
    <property type="entry name" value="KH"/>
    <property type="match status" value="3"/>
</dbReference>
<keyword evidence="2" id="KW-0694">RNA-binding</keyword>
<feature type="domain" description="K Homology" evidence="4">
    <location>
        <begin position="339"/>
        <end position="410"/>
    </location>
</feature>
<dbReference type="InterPro" id="IPR004088">
    <property type="entry name" value="KH_dom_type_1"/>
</dbReference>
<proteinExistence type="predicted"/>
<dbReference type="EMBL" id="LN722805">
    <property type="protein sequence ID" value="CEP09950.1"/>
    <property type="molecule type" value="Genomic_DNA"/>
</dbReference>
<dbReference type="OrthoDB" id="5204190at2759"/>
<feature type="compositionally biased region" description="Low complexity" evidence="3">
    <location>
        <begin position="554"/>
        <end position="566"/>
    </location>
</feature>
<feature type="compositionally biased region" description="Low complexity" evidence="3">
    <location>
        <begin position="15"/>
        <end position="27"/>
    </location>
</feature>
<dbReference type="GO" id="GO:0003723">
    <property type="term" value="F:RNA binding"/>
    <property type="evidence" value="ECO:0007669"/>
    <property type="project" value="UniProtKB-UniRule"/>
</dbReference>
<dbReference type="PANTHER" id="PTHR10288">
    <property type="entry name" value="KH DOMAIN CONTAINING RNA BINDING PROTEIN"/>
    <property type="match status" value="1"/>
</dbReference>
<dbReference type="SUPFAM" id="SSF54791">
    <property type="entry name" value="Eukaryotic type KH-domain (KH-domain type I)"/>
    <property type="match status" value="3"/>
</dbReference>
<feature type="domain" description="K Homology" evidence="4">
    <location>
        <begin position="137"/>
        <end position="207"/>
    </location>
</feature>
<sequence>MGGKDYSAVPPPSSLSPSGSASSGAPLNFNDALSKARAIAEKLKQQSAGGGGGGGGSGQPDISPSSSSYAGTKRGYSDDDDYHGSSSSSRSYGSYGEAQHDSKRNAYDSGSSRPSYGSSESRSRYGLGSDERKPYGGAQQVEYTVPNHMVGLLIGKGGENLKRIERMSGVSKLQFANDPVGNERTVTLIGQPDQTAIARDMIQQMVSDALANERPGGGGGGSGMGGGMGGGHHAQGGNTVTIRIPVNKVGLVIGRGGETIRDLEERSRAKILIASDSTGDSQQERVINIMGDDAATQMAKSLIDDIVAGNGMQQGYGAGGGGYGQQGGYGGYNRMGRPDDERTFITVPSSAVGLIIGRGGETVRSMQDQSGARVKIDPNNDPNSDERIVNISGDPQCVAIAKQLVLDKVAEATRGSGGRYNNDRGYRSQNDYGNEYGHQSQGGGEYDYNQQYSYHQQYPGYQYNYQQQDPSHADGAAAPAPPSSGNGDDNNDSKEKKAEAGDGSSAADQQQAYYAQYYGGQQPTKEQQEAYYQWYQQYYGQQQYGSYDNASSEQQQQGQQQQQQQQPEENVDGEPLEDDEKEKKTVPDTKKETDSATTTTAATAATAADQ</sequence>
<feature type="region of interest" description="Disordered" evidence="3">
    <location>
        <begin position="363"/>
        <end position="387"/>
    </location>
</feature>